<dbReference type="STRING" id="1619313.EM595_1421"/>
<protein>
    <submittedName>
        <fullName evidence="4">Flagella synthesis chaperone protein FlgN</fullName>
    </submittedName>
</protein>
<dbReference type="EMBL" id="LN907827">
    <property type="protein sequence ID" value="CUU23655.1"/>
    <property type="molecule type" value="Genomic_DNA"/>
</dbReference>
<evidence type="ECO:0000313" key="4">
    <source>
        <dbReference type="EMBL" id="CUU23655.1"/>
    </source>
</evidence>
<dbReference type="KEGG" id="ege:EM595_1421"/>
<dbReference type="InterPro" id="IPR036679">
    <property type="entry name" value="FlgN-like_sf"/>
</dbReference>
<evidence type="ECO:0000256" key="1">
    <source>
        <dbReference type="ARBA" id="ARBA00002397"/>
    </source>
</evidence>
<dbReference type="Pfam" id="PF05130">
    <property type="entry name" value="FlgN"/>
    <property type="match status" value="1"/>
</dbReference>
<keyword evidence="3" id="KW-1005">Bacterial flagellum biogenesis</keyword>
<evidence type="ECO:0000256" key="3">
    <source>
        <dbReference type="ARBA" id="ARBA00022795"/>
    </source>
</evidence>
<organism evidence="4 5">
    <name type="scientific">Duffyella gerundensis</name>
    <dbReference type="NCBI Taxonomy" id="1619313"/>
    <lineage>
        <taxon>Bacteria</taxon>
        <taxon>Pseudomonadati</taxon>
        <taxon>Pseudomonadota</taxon>
        <taxon>Gammaproteobacteria</taxon>
        <taxon>Enterobacterales</taxon>
        <taxon>Erwiniaceae</taxon>
        <taxon>Duffyella</taxon>
    </lineage>
</organism>
<keyword evidence="5" id="KW-1185">Reference proteome</keyword>
<keyword evidence="4" id="KW-0282">Flagellum</keyword>
<keyword evidence="4" id="KW-0966">Cell projection</keyword>
<evidence type="ECO:0000256" key="2">
    <source>
        <dbReference type="ARBA" id="ARBA00007703"/>
    </source>
</evidence>
<dbReference type="SUPFAM" id="SSF140566">
    <property type="entry name" value="FlgN-like"/>
    <property type="match status" value="1"/>
</dbReference>
<dbReference type="GeneID" id="84613544"/>
<dbReference type="PATRIC" id="fig|1619313.3.peg.1474"/>
<accession>A0A0U5L599</accession>
<gene>
    <name evidence="4" type="ORF">EM595_1421</name>
</gene>
<sequence>MNNLQTTLNKILEVLSSLHAIMNEEQEMLSAGRINSSQLQRITEDKTLLLTTLNYLDEMRKTTEKSEGVQAPYSDRQDMALRWQEIQLRTERLRDTNTHNGMLLDHQMHFTEHALAVLKPHQSQPFYGPDGQAKGHVMLSRKA</sequence>
<proteinExistence type="inferred from homology"/>
<evidence type="ECO:0000313" key="5">
    <source>
        <dbReference type="Proteomes" id="UP000059419"/>
    </source>
</evidence>
<comment type="similarity">
    <text evidence="2">Belongs to the FlgN family.</text>
</comment>
<name>A0A0U5L599_9GAMM</name>
<comment type="function">
    <text evidence="1">Required for the efficient initiation of filament assembly.</text>
</comment>
<dbReference type="GO" id="GO:0044780">
    <property type="term" value="P:bacterial-type flagellum assembly"/>
    <property type="evidence" value="ECO:0007669"/>
    <property type="project" value="InterPro"/>
</dbReference>
<dbReference type="OrthoDB" id="6462803at2"/>
<dbReference type="InterPro" id="IPR007809">
    <property type="entry name" value="FlgN-like"/>
</dbReference>
<reference evidence="5" key="1">
    <citation type="submission" date="2015-11" db="EMBL/GenBank/DDBJ databases">
        <authorList>
            <person name="Blom J."/>
        </authorList>
    </citation>
    <scope>NUCLEOTIDE SEQUENCE [LARGE SCALE GENOMIC DNA]</scope>
</reference>
<keyword evidence="4" id="KW-0969">Cilium</keyword>
<dbReference type="Gene3D" id="1.20.58.300">
    <property type="entry name" value="FlgN-like"/>
    <property type="match status" value="1"/>
</dbReference>
<dbReference type="Proteomes" id="UP000059419">
    <property type="component" value="Chromosome 1"/>
</dbReference>
<dbReference type="RefSeq" id="WP_067429571.1">
    <property type="nucleotide sequence ID" value="NZ_CP072598.1"/>
</dbReference>
<dbReference type="AlphaFoldDB" id="A0A0U5L599"/>